<dbReference type="InterPro" id="IPR036875">
    <property type="entry name" value="Znf_CCHC_sf"/>
</dbReference>
<keyword evidence="1" id="KW-0862">Zinc</keyword>
<evidence type="ECO:0000256" key="1">
    <source>
        <dbReference type="PROSITE-ProRule" id="PRU00047"/>
    </source>
</evidence>
<accession>E9HKC7</accession>
<dbReference type="GO" id="GO:0003729">
    <property type="term" value="F:mRNA binding"/>
    <property type="evidence" value="ECO:0000318"/>
    <property type="project" value="GO_Central"/>
</dbReference>
<dbReference type="GO" id="GO:0005737">
    <property type="term" value="C:cytoplasm"/>
    <property type="evidence" value="ECO:0000318"/>
    <property type="project" value="GO_Central"/>
</dbReference>
<dbReference type="GO" id="GO:0045182">
    <property type="term" value="F:translation regulator activity"/>
    <property type="evidence" value="ECO:0000318"/>
    <property type="project" value="GO_Central"/>
</dbReference>
<sequence length="242" mass="26749">MQTVNRKALAENWGDDDKRRAAISSLFGKALTLQEEIGNHLLLWNDWIDGLRGAFEVQLTESQWQALVEGRKQLPNEPGSTYVLDKVKLCRKRSIPLTDAELISFLIRGLLHPGIQSVMMENISDSPVGSSASKETEKIDEKTPEKTRSTDSLFQAMEALTSQVAVLTHTVNRPSSPGTLIPASRQVTFEQCNPTPRNEIQCYNCGDFGHISRDCPKPNPRYPKSSTNAENGSAGPTGQGRQ</sequence>
<dbReference type="Gene3D" id="4.10.60.10">
    <property type="entry name" value="Zinc finger, CCHC-type"/>
    <property type="match status" value="1"/>
</dbReference>
<keyword evidence="5" id="KW-1185">Reference proteome</keyword>
<feature type="compositionally biased region" description="Polar residues" evidence="2">
    <location>
        <begin position="224"/>
        <end position="234"/>
    </location>
</feature>
<gene>
    <name evidence="4" type="ORF">DAPPUDRAFT_330693</name>
</gene>
<evidence type="ECO:0000313" key="4">
    <source>
        <dbReference type="EMBL" id="EFX67803.1"/>
    </source>
</evidence>
<dbReference type="SUPFAM" id="SSF57756">
    <property type="entry name" value="Retrovirus zinc finger-like domains"/>
    <property type="match status" value="1"/>
</dbReference>
<evidence type="ECO:0000259" key="3">
    <source>
        <dbReference type="PROSITE" id="PS50158"/>
    </source>
</evidence>
<dbReference type="OrthoDB" id="8026949at2759"/>
<protein>
    <recommendedName>
        <fullName evidence="3">CCHC-type domain-containing protein</fullName>
    </recommendedName>
</protein>
<dbReference type="EMBL" id="GL732668">
    <property type="protein sequence ID" value="EFX67803.1"/>
    <property type="molecule type" value="Genomic_DNA"/>
</dbReference>
<organism evidence="4 5">
    <name type="scientific">Daphnia pulex</name>
    <name type="common">Water flea</name>
    <dbReference type="NCBI Taxonomy" id="6669"/>
    <lineage>
        <taxon>Eukaryota</taxon>
        <taxon>Metazoa</taxon>
        <taxon>Ecdysozoa</taxon>
        <taxon>Arthropoda</taxon>
        <taxon>Crustacea</taxon>
        <taxon>Branchiopoda</taxon>
        <taxon>Diplostraca</taxon>
        <taxon>Cladocera</taxon>
        <taxon>Anomopoda</taxon>
        <taxon>Daphniidae</taxon>
        <taxon>Daphnia</taxon>
    </lineage>
</organism>
<name>E9HKC7_DAPPU</name>
<reference evidence="4 5" key="1">
    <citation type="journal article" date="2011" name="Science">
        <title>The ecoresponsive genome of Daphnia pulex.</title>
        <authorList>
            <person name="Colbourne J.K."/>
            <person name="Pfrender M.E."/>
            <person name="Gilbert D."/>
            <person name="Thomas W.K."/>
            <person name="Tucker A."/>
            <person name="Oakley T.H."/>
            <person name="Tokishita S."/>
            <person name="Aerts A."/>
            <person name="Arnold G.J."/>
            <person name="Basu M.K."/>
            <person name="Bauer D.J."/>
            <person name="Caceres C.E."/>
            <person name="Carmel L."/>
            <person name="Casola C."/>
            <person name="Choi J.H."/>
            <person name="Detter J.C."/>
            <person name="Dong Q."/>
            <person name="Dusheyko S."/>
            <person name="Eads B.D."/>
            <person name="Frohlich T."/>
            <person name="Geiler-Samerotte K.A."/>
            <person name="Gerlach D."/>
            <person name="Hatcher P."/>
            <person name="Jogdeo S."/>
            <person name="Krijgsveld J."/>
            <person name="Kriventseva E.V."/>
            <person name="Kultz D."/>
            <person name="Laforsch C."/>
            <person name="Lindquist E."/>
            <person name="Lopez J."/>
            <person name="Manak J.R."/>
            <person name="Muller J."/>
            <person name="Pangilinan J."/>
            <person name="Patwardhan R.P."/>
            <person name="Pitluck S."/>
            <person name="Pritham E.J."/>
            <person name="Rechtsteiner A."/>
            <person name="Rho M."/>
            <person name="Rogozin I.B."/>
            <person name="Sakarya O."/>
            <person name="Salamov A."/>
            <person name="Schaack S."/>
            <person name="Shapiro H."/>
            <person name="Shiga Y."/>
            <person name="Skalitzky C."/>
            <person name="Smith Z."/>
            <person name="Souvorov A."/>
            <person name="Sung W."/>
            <person name="Tang Z."/>
            <person name="Tsuchiya D."/>
            <person name="Tu H."/>
            <person name="Vos H."/>
            <person name="Wang M."/>
            <person name="Wolf Y.I."/>
            <person name="Yamagata H."/>
            <person name="Yamada T."/>
            <person name="Ye Y."/>
            <person name="Shaw J.R."/>
            <person name="Andrews J."/>
            <person name="Crease T.J."/>
            <person name="Tang H."/>
            <person name="Lucas S.M."/>
            <person name="Robertson H.M."/>
            <person name="Bork P."/>
            <person name="Koonin E.V."/>
            <person name="Zdobnov E.M."/>
            <person name="Grigoriev I.V."/>
            <person name="Lynch M."/>
            <person name="Boore J.L."/>
        </authorList>
    </citation>
    <scope>NUCLEOTIDE SEQUENCE [LARGE SCALE GENOMIC DNA]</scope>
</reference>
<dbReference type="Proteomes" id="UP000000305">
    <property type="component" value="Unassembled WGS sequence"/>
</dbReference>
<evidence type="ECO:0000313" key="5">
    <source>
        <dbReference type="Proteomes" id="UP000000305"/>
    </source>
</evidence>
<evidence type="ECO:0000256" key="2">
    <source>
        <dbReference type="SAM" id="MobiDB-lite"/>
    </source>
</evidence>
<feature type="region of interest" description="Disordered" evidence="2">
    <location>
        <begin position="125"/>
        <end position="148"/>
    </location>
</feature>
<dbReference type="PROSITE" id="PS50158">
    <property type="entry name" value="ZF_CCHC"/>
    <property type="match status" value="1"/>
</dbReference>
<keyword evidence="1" id="KW-0479">Metal-binding</keyword>
<dbReference type="GO" id="GO:0008270">
    <property type="term" value="F:zinc ion binding"/>
    <property type="evidence" value="ECO:0007669"/>
    <property type="project" value="UniProtKB-KW"/>
</dbReference>
<dbReference type="InterPro" id="IPR001878">
    <property type="entry name" value="Znf_CCHC"/>
</dbReference>
<feature type="region of interest" description="Disordered" evidence="2">
    <location>
        <begin position="213"/>
        <end position="242"/>
    </location>
</feature>
<feature type="compositionally biased region" description="Basic and acidic residues" evidence="2">
    <location>
        <begin position="134"/>
        <end position="148"/>
    </location>
</feature>
<dbReference type="Pfam" id="PF00098">
    <property type="entry name" value="zf-CCHC"/>
    <property type="match status" value="1"/>
</dbReference>
<dbReference type="GO" id="GO:0003727">
    <property type="term" value="F:single-stranded RNA binding"/>
    <property type="evidence" value="ECO:0000318"/>
    <property type="project" value="GO_Central"/>
</dbReference>
<dbReference type="HOGENOM" id="CLU_1067776_0_0_1"/>
<dbReference type="AlphaFoldDB" id="E9HKC7"/>
<dbReference type="SMART" id="SM00343">
    <property type="entry name" value="ZnF_C2HC"/>
    <property type="match status" value="1"/>
</dbReference>
<feature type="domain" description="CCHC-type" evidence="3">
    <location>
        <begin position="202"/>
        <end position="217"/>
    </location>
</feature>
<dbReference type="KEGG" id="dpx:DAPPUDRAFT_330693"/>
<dbReference type="PhylomeDB" id="E9HKC7"/>
<keyword evidence="1" id="KW-0863">Zinc-finger</keyword>
<proteinExistence type="predicted"/>
<dbReference type="InParanoid" id="E9HKC7"/>
<dbReference type="GO" id="GO:2000767">
    <property type="term" value="P:positive regulation of cytoplasmic translation"/>
    <property type="evidence" value="ECO:0000318"/>
    <property type="project" value="GO_Central"/>
</dbReference>